<proteinExistence type="predicted"/>
<keyword evidence="4" id="KW-1185">Reference proteome</keyword>
<dbReference type="Pfam" id="PF03101">
    <property type="entry name" value="FAR1"/>
    <property type="match status" value="1"/>
</dbReference>
<protein>
    <recommendedName>
        <fullName evidence="2">FAR1 domain-containing protein</fullName>
    </recommendedName>
</protein>
<comment type="caution">
    <text evidence="3">The sequence shown here is derived from an EMBL/GenBank/DDBJ whole genome shotgun (WGS) entry which is preliminary data.</text>
</comment>
<dbReference type="Proteomes" id="UP000541444">
    <property type="component" value="Unassembled WGS sequence"/>
</dbReference>
<accession>A0A7J7L652</accession>
<dbReference type="OrthoDB" id="815229at2759"/>
<name>A0A7J7L652_9MAGN</name>
<feature type="domain" description="FAR1" evidence="2">
    <location>
        <begin position="76"/>
        <end position="167"/>
    </location>
</feature>
<dbReference type="AlphaFoldDB" id="A0A7J7L652"/>
<dbReference type="EMBL" id="JACGCM010002617">
    <property type="protein sequence ID" value="KAF6138029.1"/>
    <property type="molecule type" value="Genomic_DNA"/>
</dbReference>
<sequence length="222" mass="25357">MANTPFSGLELNINVRPWETETSDVRETTNKNLLENFNSHSGDSNGKEIYEITPKNGESLEPCIGMDFKSLEDAKEFYEEYGMRTGFTIRNGHVRRSRKDNSIIGRELVCTKEGYPVKKDQNPEKRVLPSRPVTREGCNATLRVAKKDVGKWVITGFIKQHSHQLNPGKIRPPQGKPSPGYNDLRREEALMSAPEPSKDYIIDSNTVFADKRKMFVRFVFEC</sequence>
<dbReference type="PANTHER" id="PTHR46328:SF27">
    <property type="entry name" value="OS12G0287500 PROTEIN"/>
    <property type="match status" value="1"/>
</dbReference>
<evidence type="ECO:0000259" key="2">
    <source>
        <dbReference type="Pfam" id="PF03101"/>
    </source>
</evidence>
<gene>
    <name evidence="3" type="ORF">GIB67_042934</name>
</gene>
<feature type="region of interest" description="Disordered" evidence="1">
    <location>
        <begin position="163"/>
        <end position="182"/>
    </location>
</feature>
<evidence type="ECO:0000313" key="4">
    <source>
        <dbReference type="Proteomes" id="UP000541444"/>
    </source>
</evidence>
<reference evidence="3 4" key="1">
    <citation type="journal article" date="2020" name="IScience">
        <title>Genome Sequencing of the Endangered Kingdonia uniflora (Circaeasteraceae, Ranunculales) Reveals Potential Mechanisms of Evolutionary Specialization.</title>
        <authorList>
            <person name="Sun Y."/>
            <person name="Deng T."/>
            <person name="Zhang A."/>
            <person name="Moore M.J."/>
            <person name="Landis J.B."/>
            <person name="Lin N."/>
            <person name="Zhang H."/>
            <person name="Zhang X."/>
            <person name="Huang J."/>
            <person name="Zhang X."/>
            <person name="Sun H."/>
            <person name="Wang H."/>
        </authorList>
    </citation>
    <scope>NUCLEOTIDE SEQUENCE [LARGE SCALE GENOMIC DNA]</scope>
    <source>
        <strain evidence="3">TB1705</strain>
        <tissue evidence="3">Leaf</tissue>
    </source>
</reference>
<evidence type="ECO:0000256" key="1">
    <source>
        <dbReference type="SAM" id="MobiDB-lite"/>
    </source>
</evidence>
<evidence type="ECO:0000313" key="3">
    <source>
        <dbReference type="EMBL" id="KAF6138029.1"/>
    </source>
</evidence>
<dbReference type="InterPro" id="IPR004330">
    <property type="entry name" value="FAR1_DNA_bnd_dom"/>
</dbReference>
<dbReference type="PANTHER" id="PTHR46328">
    <property type="entry name" value="FAR-RED IMPAIRED RESPONSIVE (FAR1) FAMILY PROTEIN-RELATED"/>
    <property type="match status" value="1"/>
</dbReference>
<organism evidence="3 4">
    <name type="scientific">Kingdonia uniflora</name>
    <dbReference type="NCBI Taxonomy" id="39325"/>
    <lineage>
        <taxon>Eukaryota</taxon>
        <taxon>Viridiplantae</taxon>
        <taxon>Streptophyta</taxon>
        <taxon>Embryophyta</taxon>
        <taxon>Tracheophyta</taxon>
        <taxon>Spermatophyta</taxon>
        <taxon>Magnoliopsida</taxon>
        <taxon>Ranunculales</taxon>
        <taxon>Circaeasteraceae</taxon>
        <taxon>Kingdonia</taxon>
    </lineage>
</organism>